<dbReference type="RefSeq" id="XP_033605733.1">
    <property type="nucleotide sequence ID" value="XM_033743136.1"/>
</dbReference>
<name>A0A6A6WM96_9PEZI</name>
<dbReference type="InterPro" id="IPR013830">
    <property type="entry name" value="SGNH_hydro"/>
</dbReference>
<feature type="domain" description="SGNH hydrolase-type esterase" evidence="1">
    <location>
        <begin position="10"/>
        <end position="221"/>
    </location>
</feature>
<accession>A0A6A6WM96</accession>
<dbReference type="SUPFAM" id="SSF52266">
    <property type="entry name" value="SGNH hydrolase"/>
    <property type="match status" value="1"/>
</dbReference>
<reference evidence="2" key="1">
    <citation type="journal article" date="2020" name="Stud. Mycol.">
        <title>101 Dothideomycetes genomes: a test case for predicting lifestyles and emergence of pathogens.</title>
        <authorList>
            <person name="Haridas S."/>
            <person name="Albert R."/>
            <person name="Binder M."/>
            <person name="Bloem J."/>
            <person name="Labutti K."/>
            <person name="Salamov A."/>
            <person name="Andreopoulos B."/>
            <person name="Baker S."/>
            <person name="Barry K."/>
            <person name="Bills G."/>
            <person name="Bluhm B."/>
            <person name="Cannon C."/>
            <person name="Castanera R."/>
            <person name="Culley D."/>
            <person name="Daum C."/>
            <person name="Ezra D."/>
            <person name="Gonzalez J."/>
            <person name="Henrissat B."/>
            <person name="Kuo A."/>
            <person name="Liang C."/>
            <person name="Lipzen A."/>
            <person name="Lutzoni F."/>
            <person name="Magnuson J."/>
            <person name="Mondo S."/>
            <person name="Nolan M."/>
            <person name="Ohm R."/>
            <person name="Pangilinan J."/>
            <person name="Park H.-J."/>
            <person name="Ramirez L."/>
            <person name="Alfaro M."/>
            <person name="Sun H."/>
            <person name="Tritt A."/>
            <person name="Yoshinaga Y."/>
            <person name="Zwiers L.-H."/>
            <person name="Turgeon B."/>
            <person name="Goodwin S."/>
            <person name="Spatafora J."/>
            <person name="Crous P."/>
            <person name="Grigoriev I."/>
        </authorList>
    </citation>
    <scope>NUCLEOTIDE SEQUENCE</scope>
    <source>
        <strain evidence="2">CBS 121739</strain>
    </source>
</reference>
<dbReference type="CDD" id="cd01838">
    <property type="entry name" value="Isoamyl_acetate_hydrolase_like"/>
    <property type="match status" value="1"/>
</dbReference>
<dbReference type="Proteomes" id="UP000799437">
    <property type="component" value="Unassembled WGS sequence"/>
</dbReference>
<dbReference type="PANTHER" id="PTHR14209:SF19">
    <property type="entry name" value="ISOAMYL ACETATE-HYDROLYZING ESTERASE 1 HOMOLOG"/>
    <property type="match status" value="1"/>
</dbReference>
<proteinExistence type="predicted"/>
<dbReference type="GeneID" id="54484190"/>
<dbReference type="InterPro" id="IPR045136">
    <property type="entry name" value="Iah1-like"/>
</dbReference>
<dbReference type="EMBL" id="ML996565">
    <property type="protein sequence ID" value="KAF2763282.1"/>
    <property type="molecule type" value="Genomic_DNA"/>
</dbReference>
<dbReference type="Pfam" id="PF13472">
    <property type="entry name" value="Lipase_GDSL_2"/>
    <property type="match status" value="1"/>
</dbReference>
<sequence>MAALYDQFILFGDSLTQQGWSQERGFAFLAQLGDDYVRRLDVVNRGFSGYNTTQALAILPRIIPHPNHAKVKLLTIFFGANDASLPHASNNQHVPLQTYTANLRSILTHPSITAHAPHIILITPPPINEHPMAHDPGVAGPARRAACTKAYADAVITLGLEMRVAVLDLWGAVMARVGWDAGGGVGGGEVVLPGSLERAREPVLDGLLHDGLHFSPEGYRVLYEELVGLIAERWPELRPEALPFVLPGWTEFRV</sequence>
<evidence type="ECO:0000313" key="2">
    <source>
        <dbReference type="EMBL" id="KAF2763282.1"/>
    </source>
</evidence>
<keyword evidence="3" id="KW-1185">Reference proteome</keyword>
<evidence type="ECO:0000313" key="3">
    <source>
        <dbReference type="Proteomes" id="UP000799437"/>
    </source>
</evidence>
<dbReference type="AlphaFoldDB" id="A0A6A6WM96"/>
<evidence type="ECO:0000259" key="1">
    <source>
        <dbReference type="Pfam" id="PF13472"/>
    </source>
</evidence>
<organism evidence="2 3">
    <name type="scientific">Pseudovirgaria hyperparasitica</name>
    <dbReference type="NCBI Taxonomy" id="470096"/>
    <lineage>
        <taxon>Eukaryota</taxon>
        <taxon>Fungi</taxon>
        <taxon>Dikarya</taxon>
        <taxon>Ascomycota</taxon>
        <taxon>Pezizomycotina</taxon>
        <taxon>Dothideomycetes</taxon>
        <taxon>Dothideomycetes incertae sedis</taxon>
        <taxon>Acrospermales</taxon>
        <taxon>Acrospermaceae</taxon>
        <taxon>Pseudovirgaria</taxon>
    </lineage>
</organism>
<dbReference type="InterPro" id="IPR036514">
    <property type="entry name" value="SGNH_hydro_sf"/>
</dbReference>
<dbReference type="Gene3D" id="3.40.50.1110">
    <property type="entry name" value="SGNH hydrolase"/>
    <property type="match status" value="1"/>
</dbReference>
<keyword evidence="2" id="KW-0378">Hydrolase</keyword>
<dbReference type="PANTHER" id="PTHR14209">
    <property type="entry name" value="ISOAMYL ACETATE-HYDROLYZING ESTERASE 1"/>
    <property type="match status" value="1"/>
</dbReference>
<dbReference type="OrthoDB" id="671439at2759"/>
<gene>
    <name evidence="2" type="ORF">EJ05DRAFT_472197</name>
</gene>
<dbReference type="GO" id="GO:0016787">
    <property type="term" value="F:hydrolase activity"/>
    <property type="evidence" value="ECO:0007669"/>
    <property type="project" value="UniProtKB-KW"/>
</dbReference>
<protein>
    <submittedName>
        <fullName evidence="2">SGNH hydrolase</fullName>
    </submittedName>
</protein>